<sequence>MRRSRSQQPLTRETANPNAATAAASAFMKRGHSSTTSLSSAAAAAALKARPTTPTNVAEVQSKRALRRSPSVSSVGSRDKGRRDRQRSPSVSSMTERSFRSPSPGRGQPIPHDAPPVPQIPKETRHNAAAASPRSAQTVQTQPFRTASQKMKDGQKPTWFGAAAPGDPNNVRKSDAVLRSPYSPTSARPGSVSPSINFSYPSKSESPDDMATPSDEPQLVYDPNSRRMVPKIDLLQREASVREAAEKPVKKKKKQDLSRSGSHLSKGTMGRTVTSSLVESNLVAAQTQPPKVEDSSPANPKQYTQPTGQSVSSRPSSYEPRHEAETDSRIPEPEPAAATSLETNDEPGPELESELITSSETSAPTQQVGLQSAREGGDASHVAREPGATQVLEQPLDEAKGLFVEKPNFEADSHGRDRTSRARVHSESPARTAHFAPPSDQLVVRHEPPPRSLSPRKSALKYRSPTRGASPSDSGSEASMPVNPANSKDELDTPRKKAVRVSFDDQNTVIVGESVAPVETESPVIPSPQVSKKPWHSLVGRYTRKDATPLDEEETMGPRPVLPAFGSVREKKAREPEERPLVRPSERAWSPPASSALRQASLMEDETAGNTQSNEQSSRNAANISKYREPLPPVVTSIEESGYVSNSDSGSDDESEDDQTIKHIIPNRRNPDITICEPTPQGDDDKATEATGFFDIPGGFPSDDDSIDRVTAISASEAKAPEPAASKIEIRPSKEPERPVTETSSSMDPSVLRALSSPMTDIQEAEESSDNDSIYSDAYEDLSEAEGDGFMSLDTVLAQSSDPASRRSLEMIPEINTKIKHMASQNTSATKPDTEANHTEKSSPSQNDWENAKAYWKSLSPEDRRRLEKELGQESAQIEAKPAQKKEEATGNVSATSKVSANPAKSRDRVYQIQPGTKWEGDNAKSSPVGLAVSKPANGNGSMKLRKSMRQRDSGSDDTSGAKSGMAQRSMRSGNSASTRAAGKQAEQNGRAHSEVAAFLSPNGMRKSMRGGETNGRLKQAARPVSYQPPSAVQPVKDARRPLSVDGRQGPAAGIDASRKLTRRGSDASVSSFTRDRAGHGEGFGFRKSMRGSLQEAPSEPTKGSSRFSLRSLSPTGSRRGSVSNASPSMGGRMRQSLRSTSTDSAANRIRMPSFGRSSGKKAKKKAEGSRFADSSDEEGGPSSNFRSRFADSSDEEDIPVQQPAKSMRPRSSGSAAAAAMSTLPVQKEEVESPDLPDSDDETQLPKRNEAFTNGNFRDKPVSGLHRSGSGRGNLAAGTGTLALGTQVTGNSRPKSTRRGSFMSTVLRRKTNDAGKISRNLSESAARRDTKLERSTEELTVIRSNSNGNNRLQRRAPSWPLPDETLAPNGAQNGHNLKINNDIPRPSTANAAAPSAKRSGFLRRRSTSQGVVSFPINAAVSINEAQSEAGTPRKKRFGTLRKMFKLHD</sequence>
<feature type="compositionally biased region" description="Polar residues" evidence="1">
    <location>
        <begin position="182"/>
        <end position="204"/>
    </location>
</feature>
<proteinExistence type="predicted"/>
<feature type="compositionally biased region" description="Polar residues" evidence="1">
    <location>
        <begin position="1370"/>
        <end position="1379"/>
    </location>
</feature>
<feature type="compositionally biased region" description="Low complexity" evidence="1">
    <location>
        <begin position="712"/>
        <end position="727"/>
    </location>
</feature>
<feature type="compositionally biased region" description="Polar residues" evidence="1">
    <location>
        <begin position="134"/>
        <end position="149"/>
    </location>
</feature>
<feature type="compositionally biased region" description="Polar residues" evidence="1">
    <location>
        <begin position="891"/>
        <end position="900"/>
    </location>
</feature>
<feature type="compositionally biased region" description="Polar residues" evidence="1">
    <location>
        <begin position="258"/>
        <end position="289"/>
    </location>
</feature>
<feature type="compositionally biased region" description="Low complexity" evidence="1">
    <location>
        <begin position="1210"/>
        <end position="1222"/>
    </location>
</feature>
<dbReference type="OrthoDB" id="5423926at2759"/>
<feature type="compositionally biased region" description="Basic and acidic residues" evidence="1">
    <location>
        <begin position="728"/>
        <end position="740"/>
    </location>
</feature>
<feature type="compositionally biased region" description="Basic and acidic residues" evidence="1">
    <location>
        <begin position="407"/>
        <end position="428"/>
    </location>
</feature>
<feature type="region of interest" description="Disordered" evidence="1">
    <location>
        <begin position="546"/>
        <end position="1404"/>
    </location>
</feature>
<feature type="compositionally biased region" description="Acidic residues" evidence="1">
    <location>
        <begin position="343"/>
        <end position="353"/>
    </location>
</feature>
<feature type="compositionally biased region" description="Polar residues" evidence="1">
    <location>
        <begin position="467"/>
        <end position="477"/>
    </location>
</feature>
<comment type="caution">
    <text evidence="2">The sequence shown here is derived from an EMBL/GenBank/DDBJ whole genome shotgun (WGS) entry which is preliminary data.</text>
</comment>
<evidence type="ECO:0000256" key="1">
    <source>
        <dbReference type="SAM" id="MobiDB-lite"/>
    </source>
</evidence>
<feature type="compositionally biased region" description="Polar residues" evidence="1">
    <location>
        <begin position="1137"/>
        <end position="1146"/>
    </location>
</feature>
<feature type="compositionally biased region" description="Acidic residues" evidence="1">
    <location>
        <begin position="778"/>
        <end position="787"/>
    </location>
</feature>
<name>A0A8K0WRF7_9HYPO</name>
<feature type="compositionally biased region" description="Acidic residues" evidence="1">
    <location>
        <begin position="1232"/>
        <end position="1243"/>
    </location>
</feature>
<protein>
    <submittedName>
        <fullName evidence="2">Uncharacterized protein</fullName>
    </submittedName>
</protein>
<gene>
    <name evidence="2" type="ORF">B0I35DRAFT_354332</name>
</gene>
<feature type="compositionally biased region" description="Basic and acidic residues" evidence="1">
    <location>
        <begin position="568"/>
        <end position="586"/>
    </location>
</feature>
<keyword evidence="3" id="KW-1185">Reference proteome</keyword>
<feature type="compositionally biased region" description="Polar residues" evidence="1">
    <location>
        <begin position="296"/>
        <end position="316"/>
    </location>
</feature>
<feature type="compositionally biased region" description="Basic and acidic residues" evidence="1">
    <location>
        <begin position="832"/>
        <end position="841"/>
    </location>
</feature>
<feature type="compositionally biased region" description="Low complexity" evidence="1">
    <location>
        <begin position="1275"/>
        <end position="1286"/>
    </location>
</feature>
<feature type="compositionally biased region" description="Low complexity" evidence="1">
    <location>
        <begin position="33"/>
        <end position="55"/>
    </location>
</feature>
<evidence type="ECO:0000313" key="2">
    <source>
        <dbReference type="EMBL" id="KAH7316533.1"/>
    </source>
</evidence>
<reference evidence="2" key="1">
    <citation type="journal article" date="2021" name="Nat. Commun.">
        <title>Genetic determinants of endophytism in the Arabidopsis root mycobiome.</title>
        <authorList>
            <person name="Mesny F."/>
            <person name="Miyauchi S."/>
            <person name="Thiergart T."/>
            <person name="Pickel B."/>
            <person name="Atanasova L."/>
            <person name="Karlsson M."/>
            <person name="Huettel B."/>
            <person name="Barry K.W."/>
            <person name="Haridas S."/>
            <person name="Chen C."/>
            <person name="Bauer D."/>
            <person name="Andreopoulos W."/>
            <person name="Pangilinan J."/>
            <person name="LaButti K."/>
            <person name="Riley R."/>
            <person name="Lipzen A."/>
            <person name="Clum A."/>
            <person name="Drula E."/>
            <person name="Henrissat B."/>
            <person name="Kohler A."/>
            <person name="Grigoriev I.V."/>
            <person name="Martin F.M."/>
            <person name="Hacquard S."/>
        </authorList>
    </citation>
    <scope>NUCLEOTIDE SEQUENCE</scope>
    <source>
        <strain evidence="2">MPI-CAGE-CH-0235</strain>
    </source>
</reference>
<evidence type="ECO:0000313" key="3">
    <source>
        <dbReference type="Proteomes" id="UP000813444"/>
    </source>
</evidence>
<dbReference type="EMBL" id="JAGPNK010000008">
    <property type="protein sequence ID" value="KAH7316533.1"/>
    <property type="molecule type" value="Genomic_DNA"/>
</dbReference>
<feature type="compositionally biased region" description="Polar residues" evidence="1">
    <location>
        <begin position="1342"/>
        <end position="1351"/>
    </location>
</feature>
<feature type="compositionally biased region" description="Basic and acidic residues" evidence="1">
    <location>
        <begin position="1325"/>
        <end position="1337"/>
    </location>
</feature>
<feature type="compositionally biased region" description="Polar residues" evidence="1">
    <location>
        <begin position="970"/>
        <end position="979"/>
    </location>
</feature>
<feature type="compositionally biased region" description="Basic and acidic residues" evidence="1">
    <location>
        <begin position="860"/>
        <end position="872"/>
    </location>
</feature>
<organism evidence="2 3">
    <name type="scientific">Stachybotrys elegans</name>
    <dbReference type="NCBI Taxonomy" id="80388"/>
    <lineage>
        <taxon>Eukaryota</taxon>
        <taxon>Fungi</taxon>
        <taxon>Dikarya</taxon>
        <taxon>Ascomycota</taxon>
        <taxon>Pezizomycotina</taxon>
        <taxon>Sordariomycetes</taxon>
        <taxon>Hypocreomycetidae</taxon>
        <taxon>Hypocreales</taxon>
        <taxon>Stachybotryaceae</taxon>
        <taxon>Stachybotrys</taxon>
    </lineage>
</organism>
<feature type="compositionally biased region" description="Basic and acidic residues" evidence="1">
    <location>
        <begin position="375"/>
        <end position="384"/>
    </location>
</feature>
<feature type="compositionally biased region" description="Polar residues" evidence="1">
    <location>
        <begin position="608"/>
        <end position="623"/>
    </location>
</feature>
<dbReference type="Proteomes" id="UP000813444">
    <property type="component" value="Unassembled WGS sequence"/>
</dbReference>
<feature type="compositionally biased region" description="Polar residues" evidence="1">
    <location>
        <begin position="1102"/>
        <end position="1128"/>
    </location>
</feature>
<feature type="compositionally biased region" description="Basic and acidic residues" evidence="1">
    <location>
        <begin position="319"/>
        <end position="332"/>
    </location>
</feature>
<accession>A0A8K0WRF7</accession>
<feature type="compositionally biased region" description="Basic and acidic residues" evidence="1">
    <location>
        <begin position="234"/>
        <end position="248"/>
    </location>
</feature>
<feature type="region of interest" description="Disordered" evidence="1">
    <location>
        <begin position="25"/>
        <end position="500"/>
    </location>
</feature>